<protein>
    <submittedName>
        <fullName evidence="1">Uncharacterized protein</fullName>
    </submittedName>
</protein>
<evidence type="ECO:0000313" key="2">
    <source>
        <dbReference type="Proteomes" id="UP001064048"/>
    </source>
</evidence>
<evidence type="ECO:0000313" key="1">
    <source>
        <dbReference type="EMBL" id="KAI8441589.1"/>
    </source>
</evidence>
<keyword evidence="2" id="KW-1185">Reference proteome</keyword>
<gene>
    <name evidence="1" type="ORF">MSG28_015163</name>
</gene>
<dbReference type="EMBL" id="CM046127">
    <property type="protein sequence ID" value="KAI8441589.1"/>
    <property type="molecule type" value="Genomic_DNA"/>
</dbReference>
<reference evidence="1 2" key="1">
    <citation type="journal article" date="2022" name="Genome Biol. Evol.">
        <title>The Spruce Budworm Genome: Reconstructing the Evolutionary History of Antifreeze Proteins.</title>
        <authorList>
            <person name="Beliveau C."/>
            <person name="Gagne P."/>
            <person name="Picq S."/>
            <person name="Vernygora O."/>
            <person name="Keeling C.I."/>
            <person name="Pinkney K."/>
            <person name="Doucet D."/>
            <person name="Wen F."/>
            <person name="Johnston J.S."/>
            <person name="Maaroufi H."/>
            <person name="Boyle B."/>
            <person name="Laroche J."/>
            <person name="Dewar K."/>
            <person name="Juretic N."/>
            <person name="Blackburn G."/>
            <person name="Nisole A."/>
            <person name="Brunet B."/>
            <person name="Brandao M."/>
            <person name="Lumley L."/>
            <person name="Duan J."/>
            <person name="Quan G."/>
            <person name="Lucarotti C.J."/>
            <person name="Roe A.D."/>
            <person name="Sperling F.A.H."/>
            <person name="Levesque R.C."/>
            <person name="Cusson M."/>
        </authorList>
    </citation>
    <scope>NUCLEOTIDE SEQUENCE [LARGE SCALE GENOMIC DNA]</scope>
    <source>
        <strain evidence="1">Glfc:IPQL:Cfum</strain>
    </source>
</reference>
<accession>A0ACC0KYH2</accession>
<sequence>MDSYEKDCRLSESRKEDPFTWESSVRLTLVGQEEELGMYLEERDGRKRKWQPVEGGKIMRREEEEKERKGPPKKIMGMWIFVHTSVFAGGFSAERDTAVPPAIICLQLAAAVARNVDDRTWRDGTAAARRRRILAEVIGPCARSTRIATTILLANPAVKQQPAGEITGT</sequence>
<proteinExistence type="predicted"/>
<comment type="caution">
    <text evidence="1">The sequence shown here is derived from an EMBL/GenBank/DDBJ whole genome shotgun (WGS) entry which is preliminary data.</text>
</comment>
<name>A0ACC0KYH2_CHOFU</name>
<organism evidence="1 2">
    <name type="scientific">Choristoneura fumiferana</name>
    <name type="common">Spruce budworm moth</name>
    <name type="synonym">Archips fumiferana</name>
    <dbReference type="NCBI Taxonomy" id="7141"/>
    <lineage>
        <taxon>Eukaryota</taxon>
        <taxon>Metazoa</taxon>
        <taxon>Ecdysozoa</taxon>
        <taxon>Arthropoda</taxon>
        <taxon>Hexapoda</taxon>
        <taxon>Insecta</taxon>
        <taxon>Pterygota</taxon>
        <taxon>Neoptera</taxon>
        <taxon>Endopterygota</taxon>
        <taxon>Lepidoptera</taxon>
        <taxon>Glossata</taxon>
        <taxon>Ditrysia</taxon>
        <taxon>Tortricoidea</taxon>
        <taxon>Tortricidae</taxon>
        <taxon>Tortricinae</taxon>
        <taxon>Choristoneura</taxon>
    </lineage>
</organism>
<dbReference type="Proteomes" id="UP001064048">
    <property type="component" value="Chromosome 27"/>
</dbReference>